<dbReference type="HOGENOM" id="CLU_025711_3_1_11"/>
<dbReference type="InterPro" id="IPR051606">
    <property type="entry name" value="Polyketide_Oxido-like"/>
</dbReference>
<dbReference type="PANTHER" id="PTHR43355:SF2">
    <property type="entry name" value="FLAVIN REDUCTASE (NADPH)"/>
    <property type="match status" value="1"/>
</dbReference>
<dbReference type="Pfam" id="PF13460">
    <property type="entry name" value="NAD_binding_10"/>
    <property type="match status" value="1"/>
</dbReference>
<dbReference type="PANTHER" id="PTHR43355">
    <property type="entry name" value="FLAVIN REDUCTASE (NADPH)"/>
    <property type="match status" value="1"/>
</dbReference>
<protein>
    <recommendedName>
        <fullName evidence="1">NAD(P)-binding domain-containing protein</fullName>
    </recommendedName>
</protein>
<evidence type="ECO:0000313" key="2">
    <source>
        <dbReference type="EMBL" id="AGP31719.1"/>
    </source>
</evidence>
<dbReference type="KEGG" id="cter:A606_10400"/>
<sequence>MNTLTVYGSTGMIGSAITAEAAARGVDVTGVTRKAPEQVADPVAGVTYVTGDIGDTADVAARAAATDNIVFSIPGPRDGSSVQPIIDAHAALISALADQGTTARIFIVGGAGATFTPEGIMFKDAPGFPADYKAEAESFAQILDLWRAAPESLDWVMLAPAPEIAPGAATASYLLSDDRPAGGFVTTGTFATAALDELETPAHRRTRFIVANG</sequence>
<dbReference type="STRING" id="1200352.A606_10400"/>
<dbReference type="Proteomes" id="UP000014809">
    <property type="component" value="Chromosome"/>
</dbReference>
<keyword evidence="3" id="KW-1185">Reference proteome</keyword>
<dbReference type="PATRIC" id="fig|1200352.3.peg.2121"/>
<dbReference type="GO" id="GO:0016646">
    <property type="term" value="F:oxidoreductase activity, acting on the CH-NH group of donors, NAD or NADP as acceptor"/>
    <property type="evidence" value="ECO:0007669"/>
    <property type="project" value="TreeGrafter"/>
</dbReference>
<dbReference type="OrthoDB" id="3191258at2"/>
<dbReference type="eggNOG" id="COG2910">
    <property type="taxonomic scope" value="Bacteria"/>
</dbReference>
<dbReference type="RefSeq" id="WP_020442069.1">
    <property type="nucleotide sequence ID" value="NC_021663.1"/>
</dbReference>
<dbReference type="InterPro" id="IPR016040">
    <property type="entry name" value="NAD(P)-bd_dom"/>
</dbReference>
<gene>
    <name evidence="2" type="ORF">A606_10400</name>
</gene>
<proteinExistence type="predicted"/>
<dbReference type="InterPro" id="IPR036291">
    <property type="entry name" value="NAD(P)-bd_dom_sf"/>
</dbReference>
<feature type="domain" description="NAD(P)-binding" evidence="1">
    <location>
        <begin position="8"/>
        <end position="200"/>
    </location>
</feature>
<name>S4XGK8_9CORY</name>
<dbReference type="EMBL" id="CP003696">
    <property type="protein sequence ID" value="AGP31719.1"/>
    <property type="molecule type" value="Genomic_DNA"/>
</dbReference>
<reference evidence="2 3" key="1">
    <citation type="submission" date="2012-06" db="EMBL/GenBank/DDBJ databases">
        <title>Complete genome sequence of Corynebacterium terpenotabidum Y-11 (=DSM 44721).</title>
        <authorList>
            <person name="Ruckert C."/>
            <person name="Albersmeier A."/>
            <person name="Al-Dilaimi A."/>
            <person name="Szczepanowski R."/>
            <person name="Kalinowski J."/>
        </authorList>
    </citation>
    <scope>NUCLEOTIDE SEQUENCE [LARGE SCALE GENOMIC DNA]</scope>
    <source>
        <strain evidence="2 3">Y-11</strain>
    </source>
</reference>
<accession>S4XGK8</accession>
<evidence type="ECO:0000313" key="3">
    <source>
        <dbReference type="Proteomes" id="UP000014809"/>
    </source>
</evidence>
<dbReference type="AlphaFoldDB" id="S4XGK8"/>
<organism evidence="2 3">
    <name type="scientific">Corynebacterium terpenotabidum Y-11</name>
    <dbReference type="NCBI Taxonomy" id="1200352"/>
    <lineage>
        <taxon>Bacteria</taxon>
        <taxon>Bacillati</taxon>
        <taxon>Actinomycetota</taxon>
        <taxon>Actinomycetes</taxon>
        <taxon>Mycobacteriales</taxon>
        <taxon>Corynebacteriaceae</taxon>
        <taxon>Corynebacterium</taxon>
    </lineage>
</organism>
<evidence type="ECO:0000259" key="1">
    <source>
        <dbReference type="Pfam" id="PF13460"/>
    </source>
</evidence>
<dbReference type="SUPFAM" id="SSF51735">
    <property type="entry name" value="NAD(P)-binding Rossmann-fold domains"/>
    <property type="match status" value="1"/>
</dbReference>
<dbReference type="Gene3D" id="3.40.50.720">
    <property type="entry name" value="NAD(P)-binding Rossmann-like Domain"/>
    <property type="match status" value="1"/>
</dbReference>